<keyword evidence="5" id="KW-0418">Kinase</keyword>
<sequence>RQHPISVVAPEPVRVAGDEARLRQVITNLVRNAVVHTPDGTGVEILTRTGDARGILQVVDHGPGVPPEAAGRIFERFVRVDRSRGRARGGAGLGLAIVAAIVSSHHGELTLETTPGGGATFQVEIPTAFDQAFHSSATPAGSLPVVEAAGPVAEPPGDGGSGA</sequence>
<dbReference type="EMBL" id="AUZX01010911">
    <property type="protein sequence ID" value="EQD45335.1"/>
    <property type="molecule type" value="Genomic_DNA"/>
</dbReference>
<dbReference type="Pfam" id="PF02518">
    <property type="entry name" value="HATPase_c"/>
    <property type="match status" value="1"/>
</dbReference>
<evidence type="ECO:0000256" key="3">
    <source>
        <dbReference type="ARBA" id="ARBA00022553"/>
    </source>
</evidence>
<dbReference type="SUPFAM" id="SSF55874">
    <property type="entry name" value="ATPase domain of HSP90 chaperone/DNA topoisomerase II/histidine kinase"/>
    <property type="match status" value="1"/>
</dbReference>
<dbReference type="AlphaFoldDB" id="T1ATH9"/>
<dbReference type="FunFam" id="3.30.565.10:FF:000006">
    <property type="entry name" value="Sensor histidine kinase WalK"/>
    <property type="match status" value="1"/>
</dbReference>
<keyword evidence="8" id="KW-0547">Nucleotide-binding</keyword>
<dbReference type="InterPro" id="IPR004358">
    <property type="entry name" value="Sig_transdc_His_kin-like_C"/>
</dbReference>
<dbReference type="InterPro" id="IPR003594">
    <property type="entry name" value="HATPase_dom"/>
</dbReference>
<evidence type="ECO:0000259" key="7">
    <source>
        <dbReference type="PROSITE" id="PS50109"/>
    </source>
</evidence>
<evidence type="ECO:0000256" key="6">
    <source>
        <dbReference type="ARBA" id="ARBA00023012"/>
    </source>
</evidence>
<keyword evidence="4" id="KW-0808">Transferase</keyword>
<reference evidence="8" key="2">
    <citation type="journal article" date="2014" name="ISME J.">
        <title>Microbial stratification in low pH oxic and suboxic macroscopic growths along an acid mine drainage.</title>
        <authorList>
            <person name="Mendez-Garcia C."/>
            <person name="Mesa V."/>
            <person name="Sprenger R.R."/>
            <person name="Richter M."/>
            <person name="Diez M.S."/>
            <person name="Solano J."/>
            <person name="Bargiela R."/>
            <person name="Golyshina O.V."/>
            <person name="Manteca A."/>
            <person name="Ramos J.L."/>
            <person name="Gallego J.R."/>
            <person name="Llorente I."/>
            <person name="Martins Dos Santos V.A."/>
            <person name="Jensen O.N."/>
            <person name="Pelaez A.I."/>
            <person name="Sanchez J."/>
            <person name="Ferrer M."/>
        </authorList>
    </citation>
    <scope>NUCLEOTIDE SEQUENCE</scope>
</reference>
<dbReference type="InterPro" id="IPR050736">
    <property type="entry name" value="Sensor_HK_Regulatory"/>
</dbReference>
<evidence type="ECO:0000256" key="4">
    <source>
        <dbReference type="ARBA" id="ARBA00022679"/>
    </source>
</evidence>
<keyword evidence="8" id="KW-0067">ATP-binding</keyword>
<evidence type="ECO:0000256" key="1">
    <source>
        <dbReference type="ARBA" id="ARBA00000085"/>
    </source>
</evidence>
<dbReference type="CDD" id="cd00075">
    <property type="entry name" value="HATPase"/>
    <property type="match status" value="1"/>
</dbReference>
<reference evidence="8" key="1">
    <citation type="submission" date="2013-08" db="EMBL/GenBank/DDBJ databases">
        <authorList>
            <person name="Mendez C."/>
            <person name="Richter M."/>
            <person name="Ferrer M."/>
            <person name="Sanchez J."/>
        </authorList>
    </citation>
    <scope>NUCLEOTIDE SEQUENCE</scope>
</reference>
<feature type="non-terminal residue" evidence="8">
    <location>
        <position position="1"/>
    </location>
</feature>
<dbReference type="GO" id="GO:0004673">
    <property type="term" value="F:protein histidine kinase activity"/>
    <property type="evidence" value="ECO:0007669"/>
    <property type="project" value="UniProtKB-EC"/>
</dbReference>
<dbReference type="InterPro" id="IPR005467">
    <property type="entry name" value="His_kinase_dom"/>
</dbReference>
<dbReference type="GO" id="GO:0000160">
    <property type="term" value="P:phosphorelay signal transduction system"/>
    <property type="evidence" value="ECO:0007669"/>
    <property type="project" value="UniProtKB-KW"/>
</dbReference>
<dbReference type="SMART" id="SM00387">
    <property type="entry name" value="HATPase_c"/>
    <property type="match status" value="1"/>
</dbReference>
<accession>T1ATH9</accession>
<protein>
    <recommendedName>
        <fullName evidence="2">histidine kinase</fullName>
        <ecNumber evidence="2">2.7.13.3</ecNumber>
    </recommendedName>
</protein>
<dbReference type="GO" id="GO:0005524">
    <property type="term" value="F:ATP binding"/>
    <property type="evidence" value="ECO:0007669"/>
    <property type="project" value="UniProtKB-KW"/>
</dbReference>
<organism evidence="8">
    <name type="scientific">mine drainage metagenome</name>
    <dbReference type="NCBI Taxonomy" id="410659"/>
    <lineage>
        <taxon>unclassified sequences</taxon>
        <taxon>metagenomes</taxon>
        <taxon>ecological metagenomes</taxon>
    </lineage>
</organism>
<dbReference type="Gene3D" id="3.30.565.10">
    <property type="entry name" value="Histidine kinase-like ATPase, C-terminal domain"/>
    <property type="match status" value="1"/>
</dbReference>
<feature type="domain" description="Histidine kinase" evidence="7">
    <location>
        <begin position="1"/>
        <end position="129"/>
    </location>
</feature>
<evidence type="ECO:0000256" key="5">
    <source>
        <dbReference type="ARBA" id="ARBA00022777"/>
    </source>
</evidence>
<dbReference type="PANTHER" id="PTHR43711">
    <property type="entry name" value="TWO-COMPONENT HISTIDINE KINASE"/>
    <property type="match status" value="1"/>
</dbReference>
<keyword evidence="6" id="KW-0902">Two-component regulatory system</keyword>
<gene>
    <name evidence="8" type="ORF">B1A_14857</name>
</gene>
<dbReference type="EC" id="2.7.13.3" evidence="2"/>
<evidence type="ECO:0000256" key="2">
    <source>
        <dbReference type="ARBA" id="ARBA00012438"/>
    </source>
</evidence>
<dbReference type="PANTHER" id="PTHR43711:SF28">
    <property type="entry name" value="SENSOR HISTIDINE KINASE YXDK"/>
    <property type="match status" value="1"/>
</dbReference>
<keyword evidence="3" id="KW-0597">Phosphoprotein</keyword>
<dbReference type="PROSITE" id="PS50109">
    <property type="entry name" value="HIS_KIN"/>
    <property type="match status" value="1"/>
</dbReference>
<comment type="catalytic activity">
    <reaction evidence="1">
        <text>ATP + protein L-histidine = ADP + protein N-phospho-L-histidine.</text>
        <dbReference type="EC" id="2.7.13.3"/>
    </reaction>
</comment>
<evidence type="ECO:0000313" key="8">
    <source>
        <dbReference type="EMBL" id="EQD45335.1"/>
    </source>
</evidence>
<name>T1ATH9_9ZZZZ</name>
<proteinExistence type="predicted"/>
<dbReference type="PRINTS" id="PR00344">
    <property type="entry name" value="BCTRLSENSOR"/>
</dbReference>
<dbReference type="InterPro" id="IPR036890">
    <property type="entry name" value="HATPase_C_sf"/>
</dbReference>
<comment type="caution">
    <text evidence="8">The sequence shown here is derived from an EMBL/GenBank/DDBJ whole genome shotgun (WGS) entry which is preliminary data.</text>
</comment>